<dbReference type="RefSeq" id="WP_344097491.1">
    <property type="nucleotide sequence ID" value="NZ_BAAAOG010000013.1"/>
</dbReference>
<reference evidence="2 3" key="1">
    <citation type="journal article" date="2019" name="Int. J. Syst. Evol. Microbiol.">
        <title>The Global Catalogue of Microorganisms (GCM) 10K type strain sequencing project: providing services to taxonomists for standard genome sequencing and annotation.</title>
        <authorList>
            <consortium name="The Broad Institute Genomics Platform"/>
            <consortium name="The Broad Institute Genome Sequencing Center for Infectious Disease"/>
            <person name="Wu L."/>
            <person name="Ma J."/>
        </authorList>
    </citation>
    <scope>NUCLEOTIDE SEQUENCE [LARGE SCALE GENOMIC DNA]</scope>
    <source>
        <strain evidence="2 3">JCM 14901</strain>
    </source>
</reference>
<dbReference type="InterPro" id="IPR037401">
    <property type="entry name" value="SnoaL-like"/>
</dbReference>
<evidence type="ECO:0000259" key="1">
    <source>
        <dbReference type="Pfam" id="PF13474"/>
    </source>
</evidence>
<name>A0ABN2RJK3_9MICO</name>
<comment type="caution">
    <text evidence="2">The sequence shown here is derived from an EMBL/GenBank/DDBJ whole genome shotgun (WGS) entry which is preliminary data.</text>
</comment>
<evidence type="ECO:0000313" key="3">
    <source>
        <dbReference type="Proteomes" id="UP001499933"/>
    </source>
</evidence>
<feature type="domain" description="SnoaL-like" evidence="1">
    <location>
        <begin position="42"/>
        <end position="128"/>
    </location>
</feature>
<dbReference type="Pfam" id="PF13474">
    <property type="entry name" value="SnoaL_3"/>
    <property type="match status" value="1"/>
</dbReference>
<evidence type="ECO:0000313" key="2">
    <source>
        <dbReference type="EMBL" id="GAA1970273.1"/>
    </source>
</evidence>
<dbReference type="SUPFAM" id="SSF54427">
    <property type="entry name" value="NTF2-like"/>
    <property type="match status" value="1"/>
</dbReference>
<dbReference type="Gene3D" id="3.10.450.50">
    <property type="match status" value="1"/>
</dbReference>
<proteinExistence type="predicted"/>
<organism evidence="2 3">
    <name type="scientific">Microbacterium deminutum</name>
    <dbReference type="NCBI Taxonomy" id="344164"/>
    <lineage>
        <taxon>Bacteria</taxon>
        <taxon>Bacillati</taxon>
        <taxon>Actinomycetota</taxon>
        <taxon>Actinomycetes</taxon>
        <taxon>Micrococcales</taxon>
        <taxon>Microbacteriaceae</taxon>
        <taxon>Microbacterium</taxon>
    </lineage>
</organism>
<keyword evidence="3" id="KW-1185">Reference proteome</keyword>
<protein>
    <recommendedName>
        <fullName evidence="1">SnoaL-like domain-containing protein</fullName>
    </recommendedName>
</protein>
<dbReference type="EMBL" id="BAAAOG010000013">
    <property type="protein sequence ID" value="GAA1970273.1"/>
    <property type="molecule type" value="Genomic_DNA"/>
</dbReference>
<gene>
    <name evidence="2" type="ORF">GCM10009776_36660</name>
</gene>
<dbReference type="InterPro" id="IPR032710">
    <property type="entry name" value="NTF2-like_dom_sf"/>
</dbReference>
<dbReference type="Proteomes" id="UP001499933">
    <property type="component" value="Unassembled WGS sequence"/>
</dbReference>
<sequence length="144" mass="16304">MTTETEAFLAEMIPAQSAADTEIHNGNPLPRIAQWSHHEPVSLFGANLTATDWSSVEPSFHEVASWFGGSISWDFQIVHAQASGDLAYTVAFENTEAVTQGVPRKYRLRVTHLYRRENGTWKIIHRHADFEPDETTPLLDDREQ</sequence>
<accession>A0ABN2RJK3</accession>